<accession>A0A9W4SWR3</accession>
<dbReference type="GO" id="GO:0004843">
    <property type="term" value="F:cysteine-type deubiquitinase activity"/>
    <property type="evidence" value="ECO:0007669"/>
    <property type="project" value="UniProtKB-EC"/>
</dbReference>
<comment type="caution">
    <text evidence="6">Lacks conserved residue(s) required for the propagation of feature annotation.</text>
</comment>
<dbReference type="PANTHER" id="PTHR13291:SF0">
    <property type="entry name" value="JOSEPHIN-LIKE PROTEIN"/>
    <property type="match status" value="1"/>
</dbReference>
<evidence type="ECO:0000313" key="8">
    <source>
        <dbReference type="EMBL" id="CAI2186238.1"/>
    </source>
</evidence>
<keyword evidence="4" id="KW-0833">Ubl conjugation pathway</keyword>
<dbReference type="GO" id="GO:0006508">
    <property type="term" value="P:proteolysis"/>
    <property type="evidence" value="ECO:0007669"/>
    <property type="project" value="UniProtKB-KW"/>
</dbReference>
<dbReference type="SMART" id="SM01246">
    <property type="entry name" value="Josephin"/>
    <property type="match status" value="1"/>
</dbReference>
<dbReference type="Proteomes" id="UP001153678">
    <property type="component" value="Unassembled WGS sequence"/>
</dbReference>
<dbReference type="EC" id="3.4.19.12" evidence="2"/>
<evidence type="ECO:0000256" key="2">
    <source>
        <dbReference type="ARBA" id="ARBA00012759"/>
    </source>
</evidence>
<gene>
    <name evidence="8" type="ORF">FWILDA_LOCUS12475</name>
</gene>
<organism evidence="8 9">
    <name type="scientific">Funneliformis geosporum</name>
    <dbReference type="NCBI Taxonomy" id="1117311"/>
    <lineage>
        <taxon>Eukaryota</taxon>
        <taxon>Fungi</taxon>
        <taxon>Fungi incertae sedis</taxon>
        <taxon>Mucoromycota</taxon>
        <taxon>Glomeromycotina</taxon>
        <taxon>Glomeromycetes</taxon>
        <taxon>Glomerales</taxon>
        <taxon>Glomeraceae</taxon>
        <taxon>Funneliformis</taxon>
    </lineage>
</organism>
<dbReference type="PANTHER" id="PTHR13291">
    <property type="entry name" value="JOSEPHIN 1, 2"/>
    <property type="match status" value="1"/>
</dbReference>
<protein>
    <recommendedName>
        <fullName evidence="2">ubiquitinyl hydrolase 1</fullName>
        <ecNumber evidence="2">3.4.19.12</ecNumber>
    </recommendedName>
</protein>
<dbReference type="InterPro" id="IPR006155">
    <property type="entry name" value="Josephin"/>
</dbReference>
<evidence type="ECO:0000313" key="9">
    <source>
        <dbReference type="Proteomes" id="UP001153678"/>
    </source>
</evidence>
<keyword evidence="9" id="KW-1185">Reference proteome</keyword>
<dbReference type="Pfam" id="PF02099">
    <property type="entry name" value="Josephin"/>
    <property type="match status" value="1"/>
</dbReference>
<dbReference type="EMBL" id="CAMKVN010004053">
    <property type="protein sequence ID" value="CAI2186238.1"/>
    <property type="molecule type" value="Genomic_DNA"/>
</dbReference>
<evidence type="ECO:0000256" key="3">
    <source>
        <dbReference type="ARBA" id="ARBA00022670"/>
    </source>
</evidence>
<reference evidence="8" key="1">
    <citation type="submission" date="2022-08" db="EMBL/GenBank/DDBJ databases">
        <authorList>
            <person name="Kallberg Y."/>
            <person name="Tangrot J."/>
            <person name="Rosling A."/>
        </authorList>
    </citation>
    <scope>NUCLEOTIDE SEQUENCE</scope>
    <source>
        <strain evidence="8">Wild A</strain>
    </source>
</reference>
<evidence type="ECO:0000256" key="5">
    <source>
        <dbReference type="ARBA" id="ARBA00022801"/>
    </source>
</evidence>
<evidence type="ECO:0000256" key="6">
    <source>
        <dbReference type="PROSITE-ProRule" id="PRU00331"/>
    </source>
</evidence>
<dbReference type="GO" id="GO:0016579">
    <property type="term" value="P:protein deubiquitination"/>
    <property type="evidence" value="ECO:0007669"/>
    <property type="project" value="InterPro"/>
</dbReference>
<dbReference type="AlphaFoldDB" id="A0A9W4SWR3"/>
<evidence type="ECO:0000256" key="1">
    <source>
        <dbReference type="ARBA" id="ARBA00000707"/>
    </source>
</evidence>
<feature type="domain" description="Josephin" evidence="7">
    <location>
        <begin position="6"/>
        <end position="182"/>
    </location>
</feature>
<keyword evidence="3" id="KW-0645">Protease</keyword>
<dbReference type="Gene3D" id="3.90.70.40">
    <property type="match status" value="1"/>
</dbReference>
<keyword evidence="5" id="KW-0378">Hydrolase</keyword>
<comment type="caution">
    <text evidence="8">The sequence shown here is derived from an EMBL/GenBank/DDBJ whole genome shotgun (WGS) entry which is preliminary data.</text>
</comment>
<dbReference type="OrthoDB" id="10063692at2759"/>
<comment type="catalytic activity">
    <reaction evidence="1">
        <text>Thiol-dependent hydrolysis of ester, thioester, amide, peptide and isopeptide bonds formed by the C-terminal Gly of ubiquitin (a 76-residue protein attached to proteins as an intracellular targeting signal).</text>
        <dbReference type="EC" id="3.4.19.12"/>
    </reaction>
</comment>
<name>A0A9W4SWR3_9GLOM</name>
<evidence type="ECO:0000259" key="7">
    <source>
        <dbReference type="PROSITE" id="PS50957"/>
    </source>
</evidence>
<sequence>MEVTKKRMVYHERQRLYFCGQHTLNNLFQDKVFTKEQLDNIALKLAEKTSLEIWTWSSYFVNPHKSLLGNYDVNVLEMALREKDLEVKWFDVRKDIRSVIQFADKSLFGLILNIPSSRYFWTSYHWIAIKHFQYNEEPAEVYNLDSKLYLPEKFENLEKVYKFLEFVLYKSGNILLVKKGVE</sequence>
<evidence type="ECO:0000256" key="4">
    <source>
        <dbReference type="ARBA" id="ARBA00022786"/>
    </source>
</evidence>
<dbReference type="PROSITE" id="PS50957">
    <property type="entry name" value="JOSEPHIN"/>
    <property type="match status" value="1"/>
</dbReference>
<dbReference type="InterPro" id="IPR040053">
    <property type="entry name" value="JOSD1/2"/>
</dbReference>
<proteinExistence type="predicted"/>